<dbReference type="InterPro" id="IPR019734">
    <property type="entry name" value="TPR_rpt"/>
</dbReference>
<dbReference type="PROSITE" id="PS50005">
    <property type="entry name" value="TPR"/>
    <property type="match status" value="1"/>
</dbReference>
<feature type="transmembrane region" description="Helical" evidence="2">
    <location>
        <begin position="434"/>
        <end position="455"/>
    </location>
</feature>
<feature type="transmembrane region" description="Helical" evidence="2">
    <location>
        <begin position="156"/>
        <end position="174"/>
    </location>
</feature>
<dbReference type="PANTHER" id="PTHR16214">
    <property type="entry name" value="TRANSMEMBRANE PROTEIN 260"/>
    <property type="match status" value="1"/>
</dbReference>
<reference evidence="3 4" key="1">
    <citation type="journal article" date="2024" name="Appl. Environ. Microbiol.">
        <title>Pontiella agarivorans sp. nov., a novel marine anaerobic bacterium capable of degrading macroalgal polysaccharides and fixing nitrogen.</title>
        <authorList>
            <person name="Liu N."/>
            <person name="Kivenson V."/>
            <person name="Peng X."/>
            <person name="Cui Z."/>
            <person name="Lankiewicz T.S."/>
            <person name="Gosselin K.M."/>
            <person name="English C.J."/>
            <person name="Blair E.M."/>
            <person name="O'Malley M.A."/>
            <person name="Valentine D.L."/>
        </authorList>
    </citation>
    <scope>NUCLEOTIDE SEQUENCE [LARGE SCALE GENOMIC DNA]</scope>
    <source>
        <strain evidence="3 4">NLcol2</strain>
    </source>
</reference>
<proteinExistence type="predicted"/>
<feature type="transmembrane region" description="Helical" evidence="2">
    <location>
        <begin position="88"/>
        <end position="109"/>
    </location>
</feature>
<keyword evidence="2" id="KW-0472">Membrane</keyword>
<gene>
    <name evidence="3" type="ORF">P9H32_14390</name>
</gene>
<feature type="transmembrane region" description="Helical" evidence="2">
    <location>
        <begin position="275"/>
        <end position="292"/>
    </location>
</feature>
<sequence>MSSEKFFRKSDWVACWVTFAVSLFVYTLTLQPTLGLEDSGELIVASDYLGVPHPPGYPIWTLLTWFFQWVFHSVTFHGQPNPAWAVNWFSAVSGAGACGVIGLLISRSGMDLLRSLHRESRILGENTERLFCTAAGICGGLLLAFGQGMWSQSVIAEVYSLNIFFQSLLLIFLYRWIREPGNTKWLMLCAFAFGLGITNHQTLMFMGLALAVAVVFNELEIFHKKHLGFTLGAFAGVVVSLVGIYFGNLFLQVIGIACCIISSLLIREKFLVRDFIITGSMYILLVGFNKMAAGNPELADYMWVSGPEHAGFWIWTIYALAIPLIATFVLPNGKVVGPTFLVMFIGLGFYFYMAFSSDQNPPINWGYPRTWQGFMHAITRGQYERVKLAHVFTPRFLEQVGTYLMDLRSQFLWPIAILAIVPFGFIWKTGKRNIGWFVTTLTAFLSVGLVFMILQNPKTDIQSLFIGRVQYIQSHAIYVIWLGYGILFLMASLEALVKNNPYTKIVGIAAVLLLPFTLVHKNYYNKTQQKVVGGSEQNGHDFGWQFGNWQLRGVEGIKDDMKYWYGEDTEEFKKQWAAYPNKNYPEPMGPNAIFFGGTDPGRFVPTYMIYSAKVRPDVYLITQNALADNTYMNVMRDLYGDQIWIPSPVDSNRAFQMYVQGVQNGTINAGADVKTEGGKVQVQGVAGVMQINGFLSKMIFDHNQYITETKTDEETRPVGAAVVHEDPVHDPQTGLPPLRSFYVEESYVLPWMYPYLTPHGLIMKINNKRTPLSAEIIKNDTDFWNWYCERLLNDEKFIRDIVARKSFSKLRSAIAGLYAARGKPKEAEAAFRQAVDLYDLSPEANFRLADLISKQGRYDEAIKIFDIFLEKDPKNDKAEAFLNNLKNMKKMGTRRAELQAGLKTGKITFPEMMELVQIHYAMNSSRAGEALVRNMLNSPNLPPEGMMSIAQFMAQKRQLPLVELALKKYTAARPKDAQGWINLAGLQLALNKRGETWPSLRKAVEAGGEPARNALRKDKRFDAVRNTTEFKKIVPPLQTASPLGLAPIPGLQ</sequence>
<dbReference type="InterPro" id="IPR011990">
    <property type="entry name" value="TPR-like_helical_dom_sf"/>
</dbReference>
<feature type="transmembrane region" description="Helical" evidence="2">
    <location>
        <begin position="12"/>
        <end position="29"/>
    </location>
</feature>
<evidence type="ECO:0000313" key="3">
    <source>
        <dbReference type="EMBL" id="MDZ8119815.1"/>
    </source>
</evidence>
<feature type="transmembrane region" description="Helical" evidence="2">
    <location>
        <begin position="312"/>
        <end position="330"/>
    </location>
</feature>
<evidence type="ECO:0000313" key="4">
    <source>
        <dbReference type="Proteomes" id="UP001290861"/>
    </source>
</evidence>
<evidence type="ECO:0000256" key="1">
    <source>
        <dbReference type="PROSITE-ProRule" id="PRU00339"/>
    </source>
</evidence>
<dbReference type="Pfam" id="PF11028">
    <property type="entry name" value="TMEM260-like"/>
    <property type="match status" value="1"/>
</dbReference>
<feature type="repeat" description="TPR" evidence="1">
    <location>
        <begin position="842"/>
        <end position="875"/>
    </location>
</feature>
<feature type="transmembrane region" description="Helical" evidence="2">
    <location>
        <begin position="233"/>
        <end position="266"/>
    </location>
</feature>
<dbReference type="PANTHER" id="PTHR16214:SF3">
    <property type="entry name" value="TRANSMEMBRANE PROTEIN 260"/>
    <property type="match status" value="1"/>
</dbReference>
<accession>A0ABU5N024</accession>
<protein>
    <submittedName>
        <fullName evidence="3">DUF2723 domain-containing protein</fullName>
    </submittedName>
</protein>
<organism evidence="3 4">
    <name type="scientific">Pontiella agarivorans</name>
    <dbReference type="NCBI Taxonomy" id="3038953"/>
    <lineage>
        <taxon>Bacteria</taxon>
        <taxon>Pseudomonadati</taxon>
        <taxon>Kiritimatiellota</taxon>
        <taxon>Kiritimatiellia</taxon>
        <taxon>Kiritimatiellales</taxon>
        <taxon>Pontiellaceae</taxon>
        <taxon>Pontiella</taxon>
    </lineage>
</organism>
<evidence type="ECO:0000256" key="2">
    <source>
        <dbReference type="SAM" id="Phobius"/>
    </source>
</evidence>
<dbReference type="InterPro" id="IPR021280">
    <property type="entry name" value="TMEM260-like"/>
</dbReference>
<feature type="transmembrane region" description="Helical" evidence="2">
    <location>
        <begin position="505"/>
        <end position="524"/>
    </location>
</feature>
<keyword evidence="2" id="KW-1133">Transmembrane helix</keyword>
<dbReference type="Gene3D" id="1.25.40.10">
    <property type="entry name" value="Tetratricopeptide repeat domain"/>
    <property type="match status" value="1"/>
</dbReference>
<feature type="transmembrane region" description="Helical" evidence="2">
    <location>
        <begin position="335"/>
        <end position="355"/>
    </location>
</feature>
<name>A0ABU5N024_9BACT</name>
<dbReference type="InterPro" id="IPR052724">
    <property type="entry name" value="GT117_domain-containing"/>
</dbReference>
<feature type="transmembrane region" description="Helical" evidence="2">
    <location>
        <begin position="186"/>
        <end position="213"/>
    </location>
</feature>
<comment type="caution">
    <text evidence="3">The sequence shown here is derived from an EMBL/GenBank/DDBJ whole genome shotgun (WGS) entry which is preliminary data.</text>
</comment>
<keyword evidence="1" id="KW-0802">TPR repeat</keyword>
<dbReference type="Pfam" id="PF13432">
    <property type="entry name" value="TPR_16"/>
    <property type="match status" value="1"/>
</dbReference>
<dbReference type="RefSeq" id="WP_322609597.1">
    <property type="nucleotide sequence ID" value="NZ_JARVCO010000012.1"/>
</dbReference>
<dbReference type="SUPFAM" id="SSF48452">
    <property type="entry name" value="TPR-like"/>
    <property type="match status" value="1"/>
</dbReference>
<keyword evidence="2" id="KW-0812">Transmembrane</keyword>
<dbReference type="Proteomes" id="UP001290861">
    <property type="component" value="Unassembled WGS sequence"/>
</dbReference>
<feature type="transmembrane region" description="Helical" evidence="2">
    <location>
        <begin position="411"/>
        <end position="427"/>
    </location>
</feature>
<dbReference type="EMBL" id="JARVCO010000012">
    <property type="protein sequence ID" value="MDZ8119815.1"/>
    <property type="molecule type" value="Genomic_DNA"/>
</dbReference>
<dbReference type="SMART" id="SM00028">
    <property type="entry name" value="TPR"/>
    <property type="match status" value="2"/>
</dbReference>
<keyword evidence="4" id="KW-1185">Reference proteome</keyword>
<feature type="transmembrane region" description="Helical" evidence="2">
    <location>
        <begin position="475"/>
        <end position="493"/>
    </location>
</feature>